<protein>
    <submittedName>
        <fullName evidence="2">Uncharacterized protein</fullName>
    </submittedName>
</protein>
<sequence>MSMASGNGNGGHQPPNKDNNNRKRRSATGLERPGKRSRTAYEQDDPMIGNNSMMNTIGAALNAGGGVNAVPATHNTLTGNTQTTGAHNNAATIAHAPAAAVNTVNPLTIGWSGDDDFDRLLQTNVPLLRHLYNQRSMALWSTQDMVRQLENELEVITTSTALLNDRYTRASNRIEAMQALITHLKAEMEANGLPYEH</sequence>
<gene>
    <name evidence="2" type="ORF">CALVIDRAFT_560840</name>
</gene>
<accession>A0A167QU86</accession>
<evidence type="ECO:0000313" key="3">
    <source>
        <dbReference type="Proteomes" id="UP000076738"/>
    </source>
</evidence>
<keyword evidence="3" id="KW-1185">Reference proteome</keyword>
<name>A0A167QU86_CALVF</name>
<reference evidence="2 3" key="1">
    <citation type="journal article" date="2016" name="Mol. Biol. Evol.">
        <title>Comparative Genomics of Early-Diverging Mushroom-Forming Fungi Provides Insights into the Origins of Lignocellulose Decay Capabilities.</title>
        <authorList>
            <person name="Nagy L.G."/>
            <person name="Riley R."/>
            <person name="Tritt A."/>
            <person name="Adam C."/>
            <person name="Daum C."/>
            <person name="Floudas D."/>
            <person name="Sun H."/>
            <person name="Yadav J.S."/>
            <person name="Pangilinan J."/>
            <person name="Larsson K.H."/>
            <person name="Matsuura K."/>
            <person name="Barry K."/>
            <person name="Labutti K."/>
            <person name="Kuo R."/>
            <person name="Ohm R.A."/>
            <person name="Bhattacharya S.S."/>
            <person name="Shirouzu T."/>
            <person name="Yoshinaga Y."/>
            <person name="Martin F.M."/>
            <person name="Grigoriev I.V."/>
            <person name="Hibbett D.S."/>
        </authorList>
    </citation>
    <scope>NUCLEOTIDE SEQUENCE [LARGE SCALE GENOMIC DNA]</scope>
    <source>
        <strain evidence="2 3">TUFC12733</strain>
    </source>
</reference>
<dbReference type="EMBL" id="KV417270">
    <property type="protein sequence ID" value="KZP00249.1"/>
    <property type="molecule type" value="Genomic_DNA"/>
</dbReference>
<organism evidence="2 3">
    <name type="scientific">Calocera viscosa (strain TUFC12733)</name>
    <dbReference type="NCBI Taxonomy" id="1330018"/>
    <lineage>
        <taxon>Eukaryota</taxon>
        <taxon>Fungi</taxon>
        <taxon>Dikarya</taxon>
        <taxon>Basidiomycota</taxon>
        <taxon>Agaricomycotina</taxon>
        <taxon>Dacrymycetes</taxon>
        <taxon>Dacrymycetales</taxon>
        <taxon>Dacrymycetaceae</taxon>
        <taxon>Calocera</taxon>
    </lineage>
</organism>
<evidence type="ECO:0000313" key="2">
    <source>
        <dbReference type="EMBL" id="KZP00249.1"/>
    </source>
</evidence>
<dbReference type="Proteomes" id="UP000076738">
    <property type="component" value="Unassembled WGS sequence"/>
</dbReference>
<feature type="region of interest" description="Disordered" evidence="1">
    <location>
        <begin position="1"/>
        <end position="49"/>
    </location>
</feature>
<proteinExistence type="predicted"/>
<evidence type="ECO:0000256" key="1">
    <source>
        <dbReference type="SAM" id="MobiDB-lite"/>
    </source>
</evidence>
<dbReference type="AlphaFoldDB" id="A0A167QU86"/>